<dbReference type="InterPro" id="IPR003141">
    <property type="entry name" value="Pol/His_phosphatase_N"/>
</dbReference>
<dbReference type="SUPFAM" id="SSF89550">
    <property type="entry name" value="PHP domain-like"/>
    <property type="match status" value="1"/>
</dbReference>
<dbReference type="CDD" id="cd07438">
    <property type="entry name" value="PHP_HisPPase_AMP"/>
    <property type="match status" value="1"/>
</dbReference>
<name>A0A8J6LLL1_9FIRM</name>
<evidence type="ECO:0000259" key="1">
    <source>
        <dbReference type="SMART" id="SM00481"/>
    </source>
</evidence>
<protein>
    <submittedName>
        <fullName evidence="2">PHP domain-containing protein</fullName>
    </submittedName>
</protein>
<dbReference type="PANTHER" id="PTHR42924">
    <property type="entry name" value="EXONUCLEASE"/>
    <property type="match status" value="1"/>
</dbReference>
<reference evidence="2" key="1">
    <citation type="submission" date="2020-06" db="EMBL/GenBank/DDBJ databases">
        <title>Novel chitinolytic bacterium.</title>
        <authorList>
            <person name="Ungkulpasvich U."/>
            <person name="Kosugi A."/>
            <person name="Uke A."/>
        </authorList>
    </citation>
    <scope>NUCLEOTIDE SEQUENCE</scope>
    <source>
        <strain evidence="2">UUS1-1</strain>
    </source>
</reference>
<dbReference type="InterPro" id="IPR016195">
    <property type="entry name" value="Pol/histidinol_Pase-like"/>
</dbReference>
<organism evidence="2 3">
    <name type="scientific">Capillibacterium thermochitinicola</name>
    <dbReference type="NCBI Taxonomy" id="2699427"/>
    <lineage>
        <taxon>Bacteria</taxon>
        <taxon>Bacillati</taxon>
        <taxon>Bacillota</taxon>
        <taxon>Capillibacterium</taxon>
    </lineage>
</organism>
<gene>
    <name evidence="2" type="ORF">G5B42_01500</name>
</gene>
<dbReference type="Proteomes" id="UP000657177">
    <property type="component" value="Unassembled WGS sequence"/>
</dbReference>
<dbReference type="Gene3D" id="3.20.20.140">
    <property type="entry name" value="Metal-dependent hydrolases"/>
    <property type="match status" value="1"/>
</dbReference>
<dbReference type="GO" id="GO:0004534">
    <property type="term" value="F:5'-3' RNA exonuclease activity"/>
    <property type="evidence" value="ECO:0007669"/>
    <property type="project" value="TreeGrafter"/>
</dbReference>
<evidence type="ECO:0000313" key="2">
    <source>
        <dbReference type="EMBL" id="MBA2132228.1"/>
    </source>
</evidence>
<dbReference type="EMBL" id="JAAKDE010000003">
    <property type="protein sequence ID" value="MBA2132228.1"/>
    <property type="molecule type" value="Genomic_DNA"/>
</dbReference>
<dbReference type="Gene3D" id="1.10.150.650">
    <property type="match status" value="1"/>
</dbReference>
<dbReference type="InterPro" id="IPR004013">
    <property type="entry name" value="PHP_dom"/>
</dbReference>
<proteinExistence type="predicted"/>
<dbReference type="GO" id="GO:0035312">
    <property type="term" value="F:5'-3' DNA exonuclease activity"/>
    <property type="evidence" value="ECO:0007669"/>
    <property type="project" value="TreeGrafter"/>
</dbReference>
<dbReference type="SMART" id="SM00481">
    <property type="entry name" value="POLIIIAc"/>
    <property type="match status" value="1"/>
</dbReference>
<sequence>MAFDLHTHTLYSDGVSTPEELVKRAKEKGLTGVALTDHDTVDGLPAFLAAGRAYGLVCIPGVELSTELEGVEFHILGYQVDHTHTGLRERLKQVLAARRERARRMLELLARHGMELEWEEIVGDKPNAFVGRFQIYQALKAKKLIGPDEDRKVFNYLLGTQGVAYIPHRELSTLEAIALIRAAGGWPVLAHPGRLGNDRLLPTLVDHGLAGLEVYYPEHSPAVTAKYLTLARKFGLFVTGGSDYHGIPQERDLGDGQIDEQEAYLPFLWQ</sequence>
<accession>A0A8J6LLL1</accession>
<keyword evidence="3" id="KW-1185">Reference proteome</keyword>
<dbReference type="PANTHER" id="PTHR42924:SF3">
    <property type="entry name" value="POLYMERASE_HISTIDINOL PHOSPHATASE N-TERMINAL DOMAIN-CONTAINING PROTEIN"/>
    <property type="match status" value="1"/>
</dbReference>
<comment type="caution">
    <text evidence="2">The sequence shown here is derived from an EMBL/GenBank/DDBJ whole genome shotgun (WGS) entry which is preliminary data.</text>
</comment>
<feature type="domain" description="Polymerase/histidinol phosphatase N-terminal" evidence="1">
    <location>
        <begin position="3"/>
        <end position="68"/>
    </location>
</feature>
<dbReference type="AlphaFoldDB" id="A0A8J6LLL1"/>
<dbReference type="InterPro" id="IPR052018">
    <property type="entry name" value="PHP_domain"/>
</dbReference>
<dbReference type="Pfam" id="PF02811">
    <property type="entry name" value="PHP"/>
    <property type="match status" value="1"/>
</dbReference>
<evidence type="ECO:0000313" key="3">
    <source>
        <dbReference type="Proteomes" id="UP000657177"/>
    </source>
</evidence>